<dbReference type="PIRSF" id="PIRSF036956">
    <property type="entry name" value="Hrs_Vps27"/>
    <property type="match status" value="1"/>
</dbReference>
<dbReference type="InterPro" id="IPR013083">
    <property type="entry name" value="Znf_RING/FYVE/PHD"/>
</dbReference>
<evidence type="ECO:0000256" key="10">
    <source>
        <dbReference type="PIRNR" id="PIRNR036956"/>
    </source>
</evidence>
<dbReference type="InterPro" id="IPR002014">
    <property type="entry name" value="VHS_dom"/>
</dbReference>
<dbReference type="CDD" id="cd16979">
    <property type="entry name" value="VHS_Vps27"/>
    <property type="match status" value="1"/>
</dbReference>
<sequence length="631" mass="70833">MGTVINSASQLDTLIQRATSESIPNGEIDLSLALEVSDVIRSRRVNPKECMRSLKKRIVATRSNPNTQLSAWRLTEVCVKNGGTAFIKEICTREFMDCMEHTILENDTNEDVEKFCTEMLQGLYVAFKNDSQLGYVAKVHDKLVARGVDFPPNGHTQSELVAAMFDSKTPADWIDSDACMICSTKFTLLNRKHHCRSCGGIYCQEHSSRRIPLPDLGIYEPVRVCDSCFDDYELKRHSGKKHKSKRKKKVKPTRDGDEDDDLRRAIEISLKETSAGGTAIPVVQPVKQEQRPTADEEDEDPDLKAAIEASLRDVRAQPLSTSFQHQRNPPIPIDQPKLPAFQALDDLTSAEENDIYLFASLVERMKSQPATAILEDDKLQQLYRKVLGVAPKLNSVLHDTVIKCNTLVDMNSKISDIMNVYDSLLERQLQSINLSQQYSVPQLPSDPFSFYGIQKQEASKAESFESAKLQTQITSPYPMESSSPTRIPADVVNSISSWSQEPSERREYINTVPIRNPQSNSVTPMRETSNQMSLSQLGFQSAPLNNTAAMHLKESEPPYPLEEEEHIIDPRAAAPVLTSASQLQPTRQSEDKITDVNFPTVPVTKPPVEELIPEEVNEVEEDEPEHLLIEL</sequence>
<dbReference type="InterPro" id="IPR017073">
    <property type="entry name" value="HGS/VPS27"/>
</dbReference>
<evidence type="ECO:0000256" key="2">
    <source>
        <dbReference type="ARBA" id="ARBA00008597"/>
    </source>
</evidence>
<feature type="region of interest" description="Disordered" evidence="12">
    <location>
        <begin position="239"/>
        <end position="261"/>
    </location>
</feature>
<keyword evidence="16" id="KW-1185">Reference proteome</keyword>
<keyword evidence="7 11" id="KW-0863">Zinc-finger</keyword>
<dbReference type="Pfam" id="PF01363">
    <property type="entry name" value="FYVE"/>
    <property type="match status" value="1"/>
</dbReference>
<dbReference type="SMART" id="SM00726">
    <property type="entry name" value="UIM"/>
    <property type="match status" value="2"/>
</dbReference>
<feature type="region of interest" description="Disordered" evidence="12">
    <location>
        <begin position="277"/>
        <end position="301"/>
    </location>
</feature>
<dbReference type="GO" id="GO:0043328">
    <property type="term" value="P:protein transport to vacuole involved in ubiquitin-dependent protein catabolic process via the multivesicular body sorting pathway"/>
    <property type="evidence" value="ECO:0007669"/>
    <property type="project" value="TreeGrafter"/>
</dbReference>
<dbReference type="InterPro" id="IPR003903">
    <property type="entry name" value="UIM_dom"/>
</dbReference>
<organism evidence="15 16">
    <name type="scientific">Lachancea mirantina</name>
    <dbReference type="NCBI Taxonomy" id="1230905"/>
    <lineage>
        <taxon>Eukaryota</taxon>
        <taxon>Fungi</taxon>
        <taxon>Dikarya</taxon>
        <taxon>Ascomycota</taxon>
        <taxon>Saccharomycotina</taxon>
        <taxon>Saccharomycetes</taxon>
        <taxon>Saccharomycetales</taxon>
        <taxon>Saccharomycetaceae</taxon>
        <taxon>Lachancea</taxon>
    </lineage>
</organism>
<dbReference type="Pfam" id="PF02809">
    <property type="entry name" value="UIM"/>
    <property type="match status" value="2"/>
</dbReference>
<feature type="domain" description="FYVE-type" evidence="13">
    <location>
        <begin position="173"/>
        <end position="233"/>
    </location>
</feature>
<dbReference type="GO" id="GO:0043130">
    <property type="term" value="F:ubiquitin binding"/>
    <property type="evidence" value="ECO:0007669"/>
    <property type="project" value="InterPro"/>
</dbReference>
<keyword evidence="4" id="KW-0479">Metal-binding</keyword>
<evidence type="ECO:0000256" key="3">
    <source>
        <dbReference type="ARBA" id="ARBA00017753"/>
    </source>
</evidence>
<dbReference type="GO" id="GO:0033565">
    <property type="term" value="C:ESCRT-0 complex"/>
    <property type="evidence" value="ECO:0007669"/>
    <property type="project" value="TreeGrafter"/>
</dbReference>
<dbReference type="PROSITE" id="PS50178">
    <property type="entry name" value="ZF_FYVE"/>
    <property type="match status" value="1"/>
</dbReference>
<dbReference type="AlphaFoldDB" id="A0A1G4J0R0"/>
<dbReference type="SMART" id="SM00064">
    <property type="entry name" value="FYVE"/>
    <property type="match status" value="1"/>
</dbReference>
<dbReference type="Gene3D" id="6.10.140.100">
    <property type="match status" value="1"/>
</dbReference>
<comment type="function">
    <text evidence="10">Component of the ESCRT-0 complex which is the sorting receptor for ubiquitinated cargo proteins at the multivesicular body (MVB) and recruits ESCRT-I to the MVB outer membrane.</text>
</comment>
<feature type="compositionally biased region" description="Polar residues" evidence="12">
    <location>
        <begin position="578"/>
        <end position="587"/>
    </location>
</feature>
<dbReference type="PANTHER" id="PTHR47794:SF1">
    <property type="entry name" value="VACUOLAR PROTEIN SORTING-ASSOCIATED PROTEIN 27"/>
    <property type="match status" value="1"/>
</dbReference>
<feature type="region of interest" description="Disordered" evidence="12">
    <location>
        <begin position="578"/>
        <end position="609"/>
    </location>
</feature>
<evidence type="ECO:0000256" key="5">
    <source>
        <dbReference type="ARBA" id="ARBA00022737"/>
    </source>
</evidence>
<dbReference type="GO" id="GO:0010008">
    <property type="term" value="C:endosome membrane"/>
    <property type="evidence" value="ECO:0007669"/>
    <property type="project" value="UniProtKB-SubCell"/>
</dbReference>
<comment type="similarity">
    <text evidence="2 10">Belongs to the VPS27 family.</text>
</comment>
<gene>
    <name evidence="15" type="ORF">LAMI_0C01992G</name>
</gene>
<keyword evidence="8" id="KW-0862">Zinc</keyword>
<evidence type="ECO:0000259" key="14">
    <source>
        <dbReference type="PROSITE" id="PS50179"/>
    </source>
</evidence>
<evidence type="ECO:0000259" key="13">
    <source>
        <dbReference type="PROSITE" id="PS50178"/>
    </source>
</evidence>
<reference evidence="16" key="1">
    <citation type="submission" date="2016-03" db="EMBL/GenBank/DDBJ databases">
        <authorList>
            <person name="Devillers H."/>
        </authorList>
    </citation>
    <scope>NUCLEOTIDE SEQUENCE [LARGE SCALE GENOMIC DNA]</scope>
</reference>
<proteinExistence type="inferred from homology"/>
<feature type="domain" description="VHS" evidence="14">
    <location>
        <begin position="20"/>
        <end position="151"/>
    </location>
</feature>
<keyword evidence="6 10" id="KW-0967">Endosome</keyword>
<dbReference type="InterPro" id="IPR049425">
    <property type="entry name" value="Vps27_GAT-like"/>
</dbReference>
<dbReference type="Proteomes" id="UP000191024">
    <property type="component" value="Chromosome C"/>
</dbReference>
<dbReference type="InterPro" id="IPR008942">
    <property type="entry name" value="ENTH_VHS"/>
</dbReference>
<dbReference type="InterPro" id="IPR017455">
    <property type="entry name" value="Znf_FYVE-rel"/>
</dbReference>
<dbReference type="Gene3D" id="3.30.40.10">
    <property type="entry name" value="Zinc/RING finger domain, C3HC4 (zinc finger)"/>
    <property type="match status" value="1"/>
</dbReference>
<dbReference type="STRING" id="1230905.A0A1G4J0R0"/>
<evidence type="ECO:0000256" key="8">
    <source>
        <dbReference type="ARBA" id="ARBA00022833"/>
    </source>
</evidence>
<comment type="subunit">
    <text evidence="10">Component of the ESCRT-0 complex composed of HSE1 and VPS27.</text>
</comment>
<keyword evidence="9 10" id="KW-0472">Membrane</keyword>
<dbReference type="Gene3D" id="1.25.40.90">
    <property type="match status" value="1"/>
</dbReference>
<evidence type="ECO:0000313" key="15">
    <source>
        <dbReference type="EMBL" id="SCU83098.1"/>
    </source>
</evidence>
<dbReference type="Pfam" id="PF21356">
    <property type="entry name" value="Vps27_GAT-like"/>
    <property type="match status" value="1"/>
</dbReference>
<dbReference type="EMBL" id="LT598466">
    <property type="protein sequence ID" value="SCU83098.1"/>
    <property type="molecule type" value="Genomic_DNA"/>
</dbReference>
<dbReference type="GO" id="GO:0032266">
    <property type="term" value="F:phosphatidylinositol-3-phosphate binding"/>
    <property type="evidence" value="ECO:0007669"/>
    <property type="project" value="UniProtKB-ARBA"/>
</dbReference>
<dbReference type="FunFam" id="1.25.40.90:FF:000039">
    <property type="entry name" value="Vacuolar protein sorting-associated protein 27"/>
    <property type="match status" value="1"/>
</dbReference>
<evidence type="ECO:0000256" key="11">
    <source>
        <dbReference type="PROSITE-ProRule" id="PRU00091"/>
    </source>
</evidence>
<feature type="compositionally biased region" description="Basic residues" evidence="12">
    <location>
        <begin position="239"/>
        <end position="251"/>
    </location>
</feature>
<dbReference type="CDD" id="cd15760">
    <property type="entry name" value="FYVE_scVPS27p_like"/>
    <property type="match status" value="1"/>
</dbReference>
<dbReference type="InterPro" id="IPR011011">
    <property type="entry name" value="Znf_FYVE_PHD"/>
</dbReference>
<dbReference type="PROSITE" id="PS50330">
    <property type="entry name" value="UIM"/>
    <property type="match status" value="2"/>
</dbReference>
<evidence type="ECO:0000256" key="1">
    <source>
        <dbReference type="ARBA" id="ARBA00004125"/>
    </source>
</evidence>
<keyword evidence="5" id="KW-0677">Repeat</keyword>
<evidence type="ECO:0000256" key="7">
    <source>
        <dbReference type="ARBA" id="ARBA00022771"/>
    </source>
</evidence>
<name>A0A1G4J0R0_9SACH</name>
<comment type="subcellular location">
    <subcellularLocation>
        <location evidence="1 10">Endosome membrane</location>
        <topology evidence="1 10">Peripheral membrane protein</topology>
        <orientation evidence="1 10">Cytoplasmic side</orientation>
    </subcellularLocation>
</comment>
<protein>
    <recommendedName>
        <fullName evidence="3 10">Vacuolar protein sorting-associated protein 27</fullName>
    </recommendedName>
</protein>
<evidence type="ECO:0000256" key="9">
    <source>
        <dbReference type="ARBA" id="ARBA00023136"/>
    </source>
</evidence>
<dbReference type="GO" id="GO:0008270">
    <property type="term" value="F:zinc ion binding"/>
    <property type="evidence" value="ECO:0007669"/>
    <property type="project" value="UniProtKB-KW"/>
</dbReference>
<dbReference type="PANTHER" id="PTHR47794">
    <property type="entry name" value="VACUOLAR PROTEIN SORTING-ASSOCIATED PROTEIN 27"/>
    <property type="match status" value="1"/>
</dbReference>
<accession>A0A1G4J0R0</accession>
<evidence type="ECO:0000256" key="12">
    <source>
        <dbReference type="SAM" id="MobiDB-lite"/>
    </source>
</evidence>
<dbReference type="Gene3D" id="1.20.5.1940">
    <property type="match status" value="1"/>
</dbReference>
<dbReference type="OrthoDB" id="957735at2759"/>
<dbReference type="GO" id="GO:0006623">
    <property type="term" value="P:protein targeting to vacuole"/>
    <property type="evidence" value="ECO:0007669"/>
    <property type="project" value="TreeGrafter"/>
</dbReference>
<dbReference type="SMART" id="SM00288">
    <property type="entry name" value="VHS"/>
    <property type="match status" value="1"/>
</dbReference>
<evidence type="ECO:0000256" key="6">
    <source>
        <dbReference type="ARBA" id="ARBA00022753"/>
    </source>
</evidence>
<evidence type="ECO:0000313" key="16">
    <source>
        <dbReference type="Proteomes" id="UP000191024"/>
    </source>
</evidence>
<dbReference type="SUPFAM" id="SSF57903">
    <property type="entry name" value="FYVE/PHD zinc finger"/>
    <property type="match status" value="1"/>
</dbReference>
<dbReference type="CDD" id="cd21385">
    <property type="entry name" value="GAT_Vps27"/>
    <property type="match status" value="1"/>
</dbReference>
<evidence type="ECO:0000256" key="4">
    <source>
        <dbReference type="ARBA" id="ARBA00022723"/>
    </source>
</evidence>
<dbReference type="SUPFAM" id="SSF48464">
    <property type="entry name" value="ENTH/VHS domain"/>
    <property type="match status" value="1"/>
</dbReference>
<dbReference type="InterPro" id="IPR000306">
    <property type="entry name" value="Znf_FYVE"/>
</dbReference>
<dbReference type="PROSITE" id="PS50179">
    <property type="entry name" value="VHS"/>
    <property type="match status" value="1"/>
</dbReference>
<dbReference type="Pfam" id="PF00790">
    <property type="entry name" value="VHS"/>
    <property type="match status" value="1"/>
</dbReference>